<reference evidence="2 3" key="1">
    <citation type="journal article" date="2013" name="PLoS ONE">
        <title>The first genomic and proteomic characterization of a deep-sea sulfate reducer: insights into the piezophilic lifestyle of Desulfovibrio piezophilus.</title>
        <authorList>
            <person name="Pradel N."/>
            <person name="Ji B."/>
            <person name="Gimenez G."/>
            <person name="Talla E."/>
            <person name="Lenoble P."/>
            <person name="Garel M."/>
            <person name="Tamburini C."/>
            <person name="Fourquet P."/>
            <person name="Lebrun R."/>
            <person name="Bertin P."/>
            <person name="Denis Y."/>
            <person name="Pophillat M."/>
            <person name="Barbe V."/>
            <person name="Ollivier B."/>
            <person name="Dolla A."/>
        </authorList>
    </citation>
    <scope>NUCLEOTIDE SEQUENCE [LARGE SCALE GENOMIC DNA]</scope>
    <source>
        <strain evidence="3">DSM 10523 / SB164P1</strain>
    </source>
</reference>
<feature type="transmembrane region" description="Helical" evidence="1">
    <location>
        <begin position="133"/>
        <end position="154"/>
    </location>
</feature>
<dbReference type="eggNOG" id="ENOG5032SDN">
    <property type="taxonomic scope" value="Bacteria"/>
</dbReference>
<reference evidence="3" key="2">
    <citation type="journal article" date="2013" name="Stand. Genomic Sci.">
        <title>Complete genome sequence of Desulfocapsa sulfexigens, a marine deltaproteobacterium specialized in disproportionating inorganic sulfur compounds.</title>
        <authorList>
            <person name="Finster K.W."/>
            <person name="Kjeldsen K.U."/>
            <person name="Kube M."/>
            <person name="Reinhardt R."/>
            <person name="Mussmann M."/>
            <person name="Amann R."/>
            <person name="Schreiber L."/>
        </authorList>
    </citation>
    <scope>NUCLEOTIDE SEQUENCE [LARGE SCALE GENOMIC DNA]</scope>
    <source>
        <strain evidence="3">DSM 10523 / SB164P1</strain>
    </source>
</reference>
<keyword evidence="1" id="KW-0812">Transmembrane</keyword>
<dbReference type="AlphaFoldDB" id="M1WN36"/>
<dbReference type="HOGENOM" id="CLU_102105_0_0_7"/>
<keyword evidence="1" id="KW-0472">Membrane</keyword>
<accession>M1WN36</accession>
<feature type="transmembrane region" description="Helical" evidence="1">
    <location>
        <begin position="99"/>
        <end position="121"/>
    </location>
</feature>
<keyword evidence="1" id="KW-1133">Transmembrane helix</keyword>
<evidence type="ECO:0000313" key="2">
    <source>
        <dbReference type="EMBL" id="CCH50145.1"/>
    </source>
</evidence>
<dbReference type="Proteomes" id="UP000011724">
    <property type="component" value="Chromosome"/>
</dbReference>
<keyword evidence="3" id="KW-1185">Reference proteome</keyword>
<evidence type="ECO:0000313" key="3">
    <source>
        <dbReference type="Proteomes" id="UP000011724"/>
    </source>
</evidence>
<organism evidence="2 3">
    <name type="scientific">Pseudodesulfovibrio piezophilus (strain DSM 21447 / JCM 15486 / C1TLV30)</name>
    <name type="common">Desulfovibrio piezophilus</name>
    <dbReference type="NCBI Taxonomy" id="1322246"/>
    <lineage>
        <taxon>Bacteria</taxon>
        <taxon>Pseudomonadati</taxon>
        <taxon>Thermodesulfobacteriota</taxon>
        <taxon>Desulfovibrionia</taxon>
        <taxon>Desulfovibrionales</taxon>
        <taxon>Desulfovibrionaceae</taxon>
    </lineage>
</organism>
<name>M1WN36_PSEP2</name>
<dbReference type="OrthoDB" id="1806539at2"/>
<dbReference type="STRING" id="1322246.BN4_20083"/>
<gene>
    <name evidence="2" type="ordered locus">BN4_20083</name>
</gene>
<evidence type="ECO:0000256" key="1">
    <source>
        <dbReference type="SAM" id="Phobius"/>
    </source>
</evidence>
<proteinExistence type="predicted"/>
<feature type="transmembrane region" description="Helical" evidence="1">
    <location>
        <begin position="25"/>
        <end position="53"/>
    </location>
</feature>
<dbReference type="PATRIC" id="fig|879567.3.peg.3136"/>
<dbReference type="KEGG" id="dpi:BN4_20083"/>
<protein>
    <submittedName>
        <fullName evidence="2">Uncharacterized protein</fullName>
    </submittedName>
</protein>
<sequence>MTSQAIYEFLDPWMIWAFRTSDNPYLGFAIGLFWLCLLATIIGELCMAGIYFLNAKHFSKINRDMVNHHNLSVQAIGVKDKVAWKACNSIANEAFGKNFFSHIALFASSLWIVPFGIGWLFYRFGSVDFVVPFIGQVGPSFIFIPLYILVRWLFGKAKPWLPVFKTIRRKIKENEGEDEMLLFSDLIKEKEAVPGN</sequence>
<dbReference type="RefSeq" id="WP_015416187.1">
    <property type="nucleotide sequence ID" value="NC_020409.1"/>
</dbReference>
<dbReference type="EMBL" id="FO203427">
    <property type="protein sequence ID" value="CCH50145.1"/>
    <property type="molecule type" value="Genomic_DNA"/>
</dbReference>
<dbReference type="BioCyc" id="DPIE1322246:BN4_RS14650-MONOMER"/>